<dbReference type="Pfam" id="PF04005">
    <property type="entry name" value="Hus1"/>
    <property type="match status" value="1"/>
</dbReference>
<sequence>MKFKATVRDQRAFAGVCQAVRSVQRRCVVKLHPSRVRLFTGTQAADDVQVWASCRTQAIFGEFQSQSQQPESAIFCEVADLSQLLHVMRQAERCPNVTIKLTKNAARRPALRVSMQGARPHLDISYDVPVRVLSESEVRSISAAPLESDVVQLVLPSLTELSMFVEKVRSTSCERMTLTARGNQRADGAAAASCTLVVVAECFLASFALKYNSARLCERGGDGDEEDDNSGGGGPDGRDDAAMVQASVTVEVKRFARLLGIKEVTPVQVVLHLVEGRAVVLSLSASCGTTLVGYMPAVAQ</sequence>
<protein>
    <recommendedName>
        <fullName evidence="4">Checkpoint protein</fullName>
    </recommendedName>
</protein>
<dbReference type="GO" id="GO:0006289">
    <property type="term" value="P:nucleotide-excision repair"/>
    <property type="evidence" value="ECO:0007669"/>
    <property type="project" value="TreeGrafter"/>
</dbReference>
<comment type="similarity">
    <text evidence="2 4">Belongs to the HUS1 family.</text>
</comment>
<comment type="caution">
    <text evidence="6">The sequence shown here is derived from an EMBL/GenBank/DDBJ whole genome shotgun (WGS) entry which is preliminary data.</text>
</comment>
<dbReference type="Gene3D" id="3.70.10.10">
    <property type="match status" value="1"/>
</dbReference>
<evidence type="ECO:0000256" key="2">
    <source>
        <dbReference type="ARBA" id="ARBA00005563"/>
    </source>
</evidence>
<dbReference type="GeneID" id="40320597"/>
<dbReference type="GO" id="GO:0035861">
    <property type="term" value="C:site of double-strand break"/>
    <property type="evidence" value="ECO:0007669"/>
    <property type="project" value="TreeGrafter"/>
</dbReference>
<evidence type="ECO:0000256" key="5">
    <source>
        <dbReference type="SAM" id="MobiDB-lite"/>
    </source>
</evidence>
<dbReference type="OrthoDB" id="337750at2759"/>
<dbReference type="RefSeq" id="XP_029226033.1">
    <property type="nucleotide sequence ID" value="XM_029373853.1"/>
</dbReference>
<keyword evidence="7" id="KW-1185">Reference proteome</keyword>
<dbReference type="InterPro" id="IPR007150">
    <property type="entry name" value="HUS1/Mec3"/>
</dbReference>
<dbReference type="GO" id="GO:0005730">
    <property type="term" value="C:nucleolus"/>
    <property type="evidence" value="ECO:0007669"/>
    <property type="project" value="InterPro"/>
</dbReference>
<dbReference type="AlphaFoldDB" id="A0A3R7NXX4"/>
<dbReference type="GO" id="GO:0000724">
    <property type="term" value="P:double-strand break repair via homologous recombination"/>
    <property type="evidence" value="ECO:0007669"/>
    <property type="project" value="TreeGrafter"/>
</dbReference>
<dbReference type="GO" id="GO:0031573">
    <property type="term" value="P:mitotic intra-S DNA damage checkpoint signaling"/>
    <property type="evidence" value="ECO:0007669"/>
    <property type="project" value="TreeGrafter"/>
</dbReference>
<evidence type="ECO:0000256" key="1">
    <source>
        <dbReference type="ARBA" id="ARBA00004123"/>
    </source>
</evidence>
<evidence type="ECO:0000313" key="7">
    <source>
        <dbReference type="Proteomes" id="UP000284403"/>
    </source>
</evidence>
<accession>A0A3R7NXX4</accession>
<dbReference type="GO" id="GO:0000723">
    <property type="term" value="P:telomere maintenance"/>
    <property type="evidence" value="ECO:0007669"/>
    <property type="project" value="TreeGrafter"/>
</dbReference>
<dbReference type="GO" id="GO:0033314">
    <property type="term" value="P:mitotic DNA replication checkpoint signaling"/>
    <property type="evidence" value="ECO:0007669"/>
    <property type="project" value="TreeGrafter"/>
</dbReference>
<comment type="subcellular location">
    <subcellularLocation>
        <location evidence="1">Nucleus</location>
    </subcellularLocation>
</comment>
<dbReference type="GO" id="GO:0030896">
    <property type="term" value="C:checkpoint clamp complex"/>
    <property type="evidence" value="ECO:0007669"/>
    <property type="project" value="InterPro"/>
</dbReference>
<name>A0A3R7NXX4_9TRYP</name>
<dbReference type="Proteomes" id="UP000284403">
    <property type="component" value="Unassembled WGS sequence"/>
</dbReference>
<reference evidence="6 7" key="1">
    <citation type="journal article" date="2018" name="BMC Genomics">
        <title>Genomic comparison of Trypanosoma conorhini and Trypanosoma rangeli to Trypanosoma cruzi strains of high and low virulence.</title>
        <authorList>
            <person name="Bradwell K.R."/>
            <person name="Koparde V.N."/>
            <person name="Matveyev A.V."/>
            <person name="Serrano M.G."/>
            <person name="Alves J.M."/>
            <person name="Parikh H."/>
            <person name="Huang B."/>
            <person name="Lee V."/>
            <person name="Espinosa-Alvarez O."/>
            <person name="Ortiz P.A."/>
            <person name="Costa-Martins A.G."/>
            <person name="Teixeira M.M."/>
            <person name="Buck G.A."/>
        </authorList>
    </citation>
    <scope>NUCLEOTIDE SEQUENCE [LARGE SCALE GENOMIC DNA]</scope>
    <source>
        <strain evidence="6 7">025E</strain>
    </source>
</reference>
<dbReference type="PANTHER" id="PTHR12900:SF0">
    <property type="entry name" value="CHECKPOINT PROTEIN"/>
    <property type="match status" value="1"/>
</dbReference>
<feature type="region of interest" description="Disordered" evidence="5">
    <location>
        <begin position="219"/>
        <end position="240"/>
    </location>
</feature>
<evidence type="ECO:0000313" key="6">
    <source>
        <dbReference type="EMBL" id="RNF09478.1"/>
    </source>
</evidence>
<dbReference type="GO" id="GO:0044778">
    <property type="term" value="P:meiotic DNA integrity checkpoint signaling"/>
    <property type="evidence" value="ECO:0007669"/>
    <property type="project" value="TreeGrafter"/>
</dbReference>
<dbReference type="EMBL" id="MKKU01000509">
    <property type="protein sequence ID" value="RNF09478.1"/>
    <property type="molecule type" value="Genomic_DNA"/>
</dbReference>
<evidence type="ECO:0000256" key="3">
    <source>
        <dbReference type="ARBA" id="ARBA00023242"/>
    </source>
</evidence>
<gene>
    <name evidence="6" type="ORF">Tco025E_06986</name>
</gene>
<organism evidence="6 7">
    <name type="scientific">Trypanosoma conorhini</name>
    <dbReference type="NCBI Taxonomy" id="83891"/>
    <lineage>
        <taxon>Eukaryota</taxon>
        <taxon>Discoba</taxon>
        <taxon>Euglenozoa</taxon>
        <taxon>Kinetoplastea</taxon>
        <taxon>Metakinetoplastina</taxon>
        <taxon>Trypanosomatida</taxon>
        <taxon>Trypanosomatidae</taxon>
        <taxon>Trypanosoma</taxon>
    </lineage>
</organism>
<proteinExistence type="inferred from homology"/>
<dbReference type="PIRSF" id="PIRSF011312">
    <property type="entry name" value="Cell_cycle_HUS1"/>
    <property type="match status" value="1"/>
</dbReference>
<evidence type="ECO:0000256" key="4">
    <source>
        <dbReference type="PIRNR" id="PIRNR011312"/>
    </source>
</evidence>
<dbReference type="PANTHER" id="PTHR12900">
    <property type="entry name" value="MITOTIC AND DNA DAMAGE CHECKPOINT PROTEIN HUS1"/>
    <property type="match status" value="1"/>
</dbReference>
<dbReference type="InterPro" id="IPR016580">
    <property type="entry name" value="HUS1"/>
</dbReference>
<keyword evidence="3" id="KW-0539">Nucleus</keyword>